<dbReference type="PANTHER" id="PTHR48090">
    <property type="entry name" value="UNDECAPRENYL-PHOSPHATE 4-DEOXY-4-FORMAMIDO-L-ARABINOSE TRANSFERASE-RELATED"/>
    <property type="match status" value="1"/>
</dbReference>
<dbReference type="PANTHER" id="PTHR48090:SF7">
    <property type="entry name" value="RFBJ PROTEIN"/>
    <property type="match status" value="1"/>
</dbReference>
<dbReference type="Pfam" id="PF00535">
    <property type="entry name" value="Glycos_transf_2"/>
    <property type="match status" value="1"/>
</dbReference>
<dbReference type="GO" id="GO:0016740">
    <property type="term" value="F:transferase activity"/>
    <property type="evidence" value="ECO:0007669"/>
    <property type="project" value="UniProtKB-KW"/>
</dbReference>
<keyword evidence="2" id="KW-0808">Transferase</keyword>
<dbReference type="KEGG" id="dbr:Deba_1776"/>
<dbReference type="Gene3D" id="3.90.550.10">
    <property type="entry name" value="Spore Coat Polysaccharide Biosynthesis Protein SpsA, Chain A"/>
    <property type="match status" value="1"/>
</dbReference>
<dbReference type="SUPFAM" id="SSF53448">
    <property type="entry name" value="Nucleotide-diphospho-sugar transferases"/>
    <property type="match status" value="1"/>
</dbReference>
<reference evidence="2 3" key="1">
    <citation type="journal article" date="2010" name="Stand. Genomic Sci.">
        <title>Complete genome sequence of Desulfarculus baarsii type strain (2st14).</title>
        <authorList>
            <person name="Sun H."/>
            <person name="Spring S."/>
            <person name="Lapidus A."/>
            <person name="Davenport K."/>
            <person name="Del Rio T.G."/>
            <person name="Tice H."/>
            <person name="Nolan M."/>
            <person name="Copeland A."/>
            <person name="Cheng J.F."/>
            <person name="Lucas S."/>
            <person name="Tapia R."/>
            <person name="Goodwin L."/>
            <person name="Pitluck S."/>
            <person name="Ivanova N."/>
            <person name="Pagani I."/>
            <person name="Mavromatis K."/>
            <person name="Ovchinnikova G."/>
            <person name="Pati A."/>
            <person name="Chen A."/>
            <person name="Palaniappan K."/>
            <person name="Hauser L."/>
            <person name="Chang Y.J."/>
            <person name="Jeffries C.D."/>
            <person name="Detter J.C."/>
            <person name="Han C."/>
            <person name="Rohde M."/>
            <person name="Brambilla E."/>
            <person name="Goker M."/>
            <person name="Woyke T."/>
            <person name="Bristow J."/>
            <person name="Eisen J.A."/>
            <person name="Markowitz V."/>
            <person name="Hugenholtz P."/>
            <person name="Kyrpides N.C."/>
            <person name="Klenk H.P."/>
            <person name="Land M."/>
        </authorList>
    </citation>
    <scope>NUCLEOTIDE SEQUENCE [LARGE SCALE GENOMIC DNA]</scope>
    <source>
        <strain evidence="3">ATCC 33931 / DSM 2075 / LMG 7858 / VKM B-1802 / 2st14</strain>
    </source>
</reference>
<dbReference type="InterPro" id="IPR050256">
    <property type="entry name" value="Glycosyltransferase_2"/>
</dbReference>
<dbReference type="AlphaFoldDB" id="E1QHV0"/>
<evidence type="ECO:0000313" key="3">
    <source>
        <dbReference type="Proteomes" id="UP000009047"/>
    </source>
</evidence>
<name>E1QHV0_DESB2</name>
<dbReference type="RefSeq" id="WP_013258595.1">
    <property type="nucleotide sequence ID" value="NC_014365.1"/>
</dbReference>
<feature type="domain" description="Glycosyltransferase 2-like" evidence="1">
    <location>
        <begin position="4"/>
        <end position="141"/>
    </location>
</feature>
<dbReference type="STRING" id="644282.Deba_1776"/>
<proteinExistence type="predicted"/>
<dbReference type="CDD" id="cd04179">
    <property type="entry name" value="DPM_DPG-synthase_like"/>
    <property type="match status" value="1"/>
</dbReference>
<dbReference type="EMBL" id="CP002085">
    <property type="protein sequence ID" value="ADK85143.1"/>
    <property type="molecule type" value="Genomic_DNA"/>
</dbReference>
<dbReference type="CAZy" id="GT2">
    <property type="family name" value="Glycosyltransferase Family 2"/>
</dbReference>
<sequence length="242" mass="26856">MLLSIVMPVYNEKPYLRRIVDRVQAIDLTGWERQLIIVDDGSDDGGEAIMDQLAGGHGLEGAGKPFERPVTLIRHRRNKGKGAALRSGLAAAVGDAVLIQDADLEYDPADYPALLEPIAQGRAMVVYGSRFLHGRAGAPPHQWLANRLLSLCASALFGQRLSDMETCYKAFDRRALAGLELTANGFEVEPELTAKVLRRGLRIHETPISYQGRRARHGKKIRWTDAFKALAMLLRCRFNIKV</sequence>
<keyword evidence="3" id="KW-1185">Reference proteome</keyword>
<organism evidence="2 3">
    <name type="scientific">Desulfarculus baarsii (strain ATCC 33931 / DSM 2075 / LMG 7858 / VKM B-1802 / 2st14)</name>
    <dbReference type="NCBI Taxonomy" id="644282"/>
    <lineage>
        <taxon>Bacteria</taxon>
        <taxon>Pseudomonadati</taxon>
        <taxon>Thermodesulfobacteriota</taxon>
        <taxon>Desulfarculia</taxon>
        <taxon>Desulfarculales</taxon>
        <taxon>Desulfarculaceae</taxon>
        <taxon>Desulfarculus</taxon>
    </lineage>
</organism>
<evidence type="ECO:0000313" key="2">
    <source>
        <dbReference type="EMBL" id="ADK85143.1"/>
    </source>
</evidence>
<dbReference type="InterPro" id="IPR029044">
    <property type="entry name" value="Nucleotide-diphossugar_trans"/>
</dbReference>
<dbReference type="OrthoDB" id="9810303at2"/>
<gene>
    <name evidence="2" type="ordered locus">Deba_1776</name>
</gene>
<dbReference type="eggNOG" id="COG1215">
    <property type="taxonomic scope" value="Bacteria"/>
</dbReference>
<protein>
    <submittedName>
        <fullName evidence="2">Glycosyl transferase family 2</fullName>
    </submittedName>
</protein>
<dbReference type="Proteomes" id="UP000009047">
    <property type="component" value="Chromosome"/>
</dbReference>
<dbReference type="HOGENOM" id="CLU_033536_7_1_7"/>
<dbReference type="InterPro" id="IPR001173">
    <property type="entry name" value="Glyco_trans_2-like"/>
</dbReference>
<accession>E1QHV0</accession>
<evidence type="ECO:0000259" key="1">
    <source>
        <dbReference type="Pfam" id="PF00535"/>
    </source>
</evidence>